<name>A0ACB7IHY7_PLECO</name>
<evidence type="ECO:0000313" key="2">
    <source>
        <dbReference type="Proteomes" id="UP000824881"/>
    </source>
</evidence>
<sequence>MVTLALSTLLLGLATFAAFRRWKLIKRLPLPPGPRRVPLLGNLFQLPRRNGWLQFKQWSKHFGLSQSQPSAPPLRLSDVGNYTGSDILYLNVAGVSVIVLNSTDAANDLLSRRSSIYSSRPHAVMLTELSGCDWAFATMPYNDYWKQCRRIFTMQLNPIHVSRYQPQQLKFIPDLLLGLLDNPDGYLHHVRRSVGTSILSITYGIEDRNELESHITLVEEGAERLAVAGSPGAFLVDFLPWLRYVPKWLPGAGFQRTAEENRWYSQRMLEVPFATAKKLAESGMGWPSLVSRGLSSLATEDEPLGEKTLKDTAATVYAAGGDTTVASLQVFFLAMLSHPDVQTKAQKELDSVLESARLPAFEDKEHLPYISAIMLEVLRWHTVTPLGIPHVLSEDDEYNGYRLPANSIVVGNNWAMLHDERVFPHPDQFNPDRFISEGKLIDEDKVLAASFGFGRRICPGRHIGMSELWITAASVLSVFNITKAGKEPTLEFTTSLISTPLPFQCAIKPRSEEAQKLIRAAADSK</sequence>
<accession>A0ACB7IHY7</accession>
<reference evidence="1 2" key="1">
    <citation type="journal article" date="2021" name="Appl. Environ. Microbiol.">
        <title>Genetic linkage and physical mapping for an oyster mushroom Pleurotus cornucopiae and QTL analysis for the trait cap color.</title>
        <authorList>
            <person name="Zhang Y."/>
            <person name="Gao W."/>
            <person name="Sonnenberg A."/>
            <person name="Chen Q."/>
            <person name="Zhang J."/>
            <person name="Huang C."/>
        </authorList>
    </citation>
    <scope>NUCLEOTIDE SEQUENCE [LARGE SCALE GENOMIC DNA]</scope>
    <source>
        <strain evidence="1">CCMSSC00406</strain>
    </source>
</reference>
<gene>
    <name evidence="1" type="ORF">CCMSSC00406_0005237</name>
</gene>
<comment type="caution">
    <text evidence="1">The sequence shown here is derived from an EMBL/GenBank/DDBJ whole genome shotgun (WGS) entry which is preliminary data.</text>
</comment>
<dbReference type="Proteomes" id="UP000824881">
    <property type="component" value="Unassembled WGS sequence"/>
</dbReference>
<keyword evidence="2" id="KW-1185">Reference proteome</keyword>
<protein>
    <submittedName>
        <fullName evidence="1">Uncharacterized protein</fullName>
    </submittedName>
</protein>
<organism evidence="1 2">
    <name type="scientific">Pleurotus cornucopiae</name>
    <name type="common">Cornucopia mushroom</name>
    <dbReference type="NCBI Taxonomy" id="5321"/>
    <lineage>
        <taxon>Eukaryota</taxon>
        <taxon>Fungi</taxon>
        <taxon>Dikarya</taxon>
        <taxon>Basidiomycota</taxon>
        <taxon>Agaricomycotina</taxon>
        <taxon>Agaricomycetes</taxon>
        <taxon>Agaricomycetidae</taxon>
        <taxon>Agaricales</taxon>
        <taxon>Pleurotineae</taxon>
        <taxon>Pleurotaceae</taxon>
        <taxon>Pleurotus</taxon>
    </lineage>
</organism>
<proteinExistence type="predicted"/>
<dbReference type="EMBL" id="WQMT02000011">
    <property type="protein sequence ID" value="KAG9217867.1"/>
    <property type="molecule type" value="Genomic_DNA"/>
</dbReference>
<evidence type="ECO:0000313" key="1">
    <source>
        <dbReference type="EMBL" id="KAG9217867.1"/>
    </source>
</evidence>